<reference evidence="3" key="1">
    <citation type="submission" date="2010-08" db="EMBL/GenBank/DDBJ databases">
        <authorList>
            <consortium name="Caenorhabditis japonica Sequencing Consortium"/>
            <person name="Wilson R.K."/>
        </authorList>
    </citation>
    <scope>NUCLEOTIDE SEQUENCE [LARGE SCALE GENOMIC DNA]</scope>
    <source>
        <strain evidence="3">DF5081</strain>
    </source>
</reference>
<sequence length="103" mass="11007">MDVETEAPQVPAVGTTPIGTPATSLCALTQAIVRHSIKCLTLFLSGNSTLSGFLLYSVLGFKIFSLSVLFRSKSTTPSPLLHAPSLLEYRKARSVVLSSSSFF</sequence>
<keyword evidence="1" id="KW-1133">Transmembrane helix</keyword>
<keyword evidence="1" id="KW-0472">Membrane</keyword>
<feature type="transmembrane region" description="Helical" evidence="1">
    <location>
        <begin position="50"/>
        <end position="70"/>
    </location>
</feature>
<evidence type="ECO:0000313" key="2">
    <source>
        <dbReference type="EnsemblMetazoa" id="CJA30910.1"/>
    </source>
</evidence>
<keyword evidence="3" id="KW-1185">Reference proteome</keyword>
<dbReference type="EnsemblMetazoa" id="CJA30910.1">
    <property type="protein sequence ID" value="CJA30910.1"/>
    <property type="gene ID" value="WBGene00206757"/>
</dbReference>
<protein>
    <submittedName>
        <fullName evidence="2">Uncharacterized protein</fullName>
    </submittedName>
</protein>
<organism evidence="2 3">
    <name type="scientific">Caenorhabditis japonica</name>
    <dbReference type="NCBI Taxonomy" id="281687"/>
    <lineage>
        <taxon>Eukaryota</taxon>
        <taxon>Metazoa</taxon>
        <taxon>Ecdysozoa</taxon>
        <taxon>Nematoda</taxon>
        <taxon>Chromadorea</taxon>
        <taxon>Rhabditida</taxon>
        <taxon>Rhabditina</taxon>
        <taxon>Rhabditomorpha</taxon>
        <taxon>Rhabditoidea</taxon>
        <taxon>Rhabditidae</taxon>
        <taxon>Peloderinae</taxon>
        <taxon>Caenorhabditis</taxon>
    </lineage>
</organism>
<keyword evidence="1" id="KW-0812">Transmembrane</keyword>
<evidence type="ECO:0000256" key="1">
    <source>
        <dbReference type="SAM" id="Phobius"/>
    </source>
</evidence>
<name>A0A8R1E946_CAEJA</name>
<dbReference type="Proteomes" id="UP000005237">
    <property type="component" value="Unassembled WGS sequence"/>
</dbReference>
<evidence type="ECO:0000313" key="3">
    <source>
        <dbReference type="Proteomes" id="UP000005237"/>
    </source>
</evidence>
<dbReference type="AlphaFoldDB" id="A0A8R1E946"/>
<proteinExistence type="predicted"/>
<reference evidence="2" key="2">
    <citation type="submission" date="2022-06" db="UniProtKB">
        <authorList>
            <consortium name="EnsemblMetazoa"/>
        </authorList>
    </citation>
    <scope>IDENTIFICATION</scope>
    <source>
        <strain evidence="2">DF5081</strain>
    </source>
</reference>
<accession>A0A8R1E946</accession>